<dbReference type="Proteomes" id="UP000324800">
    <property type="component" value="Unassembled WGS sequence"/>
</dbReference>
<evidence type="ECO:0000313" key="1">
    <source>
        <dbReference type="EMBL" id="KAA6389585.1"/>
    </source>
</evidence>
<comment type="caution">
    <text evidence="1">The sequence shown here is derived from an EMBL/GenBank/DDBJ whole genome shotgun (WGS) entry which is preliminary data.</text>
</comment>
<evidence type="ECO:0000313" key="2">
    <source>
        <dbReference type="Proteomes" id="UP000324800"/>
    </source>
</evidence>
<protein>
    <submittedName>
        <fullName evidence="1">Uncharacterized protein</fullName>
    </submittedName>
</protein>
<organism evidence="1 2">
    <name type="scientific">Streblomastix strix</name>
    <dbReference type="NCBI Taxonomy" id="222440"/>
    <lineage>
        <taxon>Eukaryota</taxon>
        <taxon>Metamonada</taxon>
        <taxon>Preaxostyla</taxon>
        <taxon>Oxymonadida</taxon>
        <taxon>Streblomastigidae</taxon>
        <taxon>Streblomastix</taxon>
    </lineage>
</organism>
<sequence>MGFFSGLKNFGSKILGGIKKDACWVVPTLHKVMETLSGPVSIYLIVLTFESKIDNVLRKFHEGINHSNLHIVSTLFTPHKTRLLAEQLTDPLQVLPIIAVSAITELMKDKEFATSLITNALFDAFQFAVNVITKALSVLPNIDHQFAIILVINVGSIFITYSLEQKLDYISSFELKSVDIDQT</sequence>
<proteinExistence type="predicted"/>
<reference evidence="1 2" key="1">
    <citation type="submission" date="2019-03" db="EMBL/GenBank/DDBJ databases">
        <title>Single cell metagenomics reveals metabolic interactions within the superorganism composed of flagellate Streblomastix strix and complex community of Bacteroidetes bacteria on its surface.</title>
        <authorList>
            <person name="Treitli S.C."/>
            <person name="Kolisko M."/>
            <person name="Husnik F."/>
            <person name="Keeling P."/>
            <person name="Hampl V."/>
        </authorList>
    </citation>
    <scope>NUCLEOTIDE SEQUENCE [LARGE SCALE GENOMIC DNA]</scope>
    <source>
        <strain evidence="1">ST1C</strain>
    </source>
</reference>
<name>A0A5J4W4C7_9EUKA</name>
<accession>A0A5J4W4C7</accession>
<gene>
    <name evidence="1" type="ORF">EZS28_014891</name>
</gene>
<dbReference type="EMBL" id="SNRW01003532">
    <property type="protein sequence ID" value="KAA6389585.1"/>
    <property type="molecule type" value="Genomic_DNA"/>
</dbReference>
<dbReference type="AlphaFoldDB" id="A0A5J4W4C7"/>